<evidence type="ECO:0000313" key="1">
    <source>
        <dbReference type="EMBL" id="TFK66426.1"/>
    </source>
</evidence>
<proteinExistence type="predicted"/>
<protein>
    <submittedName>
        <fullName evidence="1">Uncharacterized protein</fullName>
    </submittedName>
</protein>
<organism evidence="1 2">
    <name type="scientific">Pluteus cervinus</name>
    <dbReference type="NCBI Taxonomy" id="181527"/>
    <lineage>
        <taxon>Eukaryota</taxon>
        <taxon>Fungi</taxon>
        <taxon>Dikarya</taxon>
        <taxon>Basidiomycota</taxon>
        <taxon>Agaricomycotina</taxon>
        <taxon>Agaricomycetes</taxon>
        <taxon>Agaricomycetidae</taxon>
        <taxon>Agaricales</taxon>
        <taxon>Pluteineae</taxon>
        <taxon>Pluteaceae</taxon>
        <taxon>Pluteus</taxon>
    </lineage>
</organism>
<feature type="non-terminal residue" evidence="1">
    <location>
        <position position="321"/>
    </location>
</feature>
<gene>
    <name evidence="1" type="ORF">BDN72DRAFT_961746</name>
</gene>
<reference evidence="1 2" key="1">
    <citation type="journal article" date="2019" name="Nat. Ecol. Evol.">
        <title>Megaphylogeny resolves global patterns of mushroom evolution.</title>
        <authorList>
            <person name="Varga T."/>
            <person name="Krizsan K."/>
            <person name="Foldi C."/>
            <person name="Dima B."/>
            <person name="Sanchez-Garcia M."/>
            <person name="Sanchez-Ramirez S."/>
            <person name="Szollosi G.J."/>
            <person name="Szarkandi J.G."/>
            <person name="Papp V."/>
            <person name="Albert L."/>
            <person name="Andreopoulos W."/>
            <person name="Angelini C."/>
            <person name="Antonin V."/>
            <person name="Barry K.W."/>
            <person name="Bougher N.L."/>
            <person name="Buchanan P."/>
            <person name="Buyck B."/>
            <person name="Bense V."/>
            <person name="Catcheside P."/>
            <person name="Chovatia M."/>
            <person name="Cooper J."/>
            <person name="Damon W."/>
            <person name="Desjardin D."/>
            <person name="Finy P."/>
            <person name="Geml J."/>
            <person name="Haridas S."/>
            <person name="Hughes K."/>
            <person name="Justo A."/>
            <person name="Karasinski D."/>
            <person name="Kautmanova I."/>
            <person name="Kiss B."/>
            <person name="Kocsube S."/>
            <person name="Kotiranta H."/>
            <person name="LaButti K.M."/>
            <person name="Lechner B.E."/>
            <person name="Liimatainen K."/>
            <person name="Lipzen A."/>
            <person name="Lukacs Z."/>
            <person name="Mihaltcheva S."/>
            <person name="Morgado L.N."/>
            <person name="Niskanen T."/>
            <person name="Noordeloos M.E."/>
            <person name="Ohm R.A."/>
            <person name="Ortiz-Santana B."/>
            <person name="Ovrebo C."/>
            <person name="Racz N."/>
            <person name="Riley R."/>
            <person name="Savchenko A."/>
            <person name="Shiryaev A."/>
            <person name="Soop K."/>
            <person name="Spirin V."/>
            <person name="Szebenyi C."/>
            <person name="Tomsovsky M."/>
            <person name="Tulloss R.E."/>
            <person name="Uehling J."/>
            <person name="Grigoriev I.V."/>
            <person name="Vagvolgyi C."/>
            <person name="Papp T."/>
            <person name="Martin F.M."/>
            <person name="Miettinen O."/>
            <person name="Hibbett D.S."/>
            <person name="Nagy L.G."/>
        </authorList>
    </citation>
    <scope>NUCLEOTIDE SEQUENCE [LARGE SCALE GENOMIC DNA]</scope>
    <source>
        <strain evidence="1 2">NL-1719</strain>
    </source>
</reference>
<dbReference type="EMBL" id="ML208405">
    <property type="protein sequence ID" value="TFK66426.1"/>
    <property type="molecule type" value="Genomic_DNA"/>
</dbReference>
<accession>A0ACD3AL17</accession>
<sequence length="321" mass="34407">MVIAANSTPADPTDIMDGTPQHPLSVITLADHDDLAIIVPSNIDTNLTWIASTFGIRASCSGLTPKCTDFTVPDENVDDATISFNCSDAGFPYIPFDVQTWASQHPHAPLLNATGRIGAMLDNNKTLVMGSLYDYYLAGGPPPENPQHVQVQLTWPLTIEASIEDSSYVAFDPYVAAWAFADCEMSFFNVTVQYDEGKFDLVVDQSATLAIGGSSGTQLSSREFTAVMWAPLINQFINLQLHANLQAIGLSDQNDDPFIGALNQEIARLSLAAFAGSTMATSPHMLSISTSSLVGPYPTAPVIAYTSLLFLYSAIVLGIFG</sequence>
<evidence type="ECO:0000313" key="2">
    <source>
        <dbReference type="Proteomes" id="UP000308600"/>
    </source>
</evidence>
<dbReference type="Proteomes" id="UP000308600">
    <property type="component" value="Unassembled WGS sequence"/>
</dbReference>
<name>A0ACD3AL17_9AGAR</name>
<keyword evidence="2" id="KW-1185">Reference proteome</keyword>